<proteinExistence type="predicted"/>
<keyword evidence="2" id="KW-1133">Transmembrane helix</keyword>
<dbReference type="Pfam" id="PF04892">
    <property type="entry name" value="VanZ"/>
    <property type="match status" value="1"/>
</dbReference>
<comment type="caution">
    <text evidence="4">The sequence shown here is derived from an EMBL/GenBank/DDBJ whole genome shotgun (WGS) entry which is preliminary data.</text>
</comment>
<evidence type="ECO:0000256" key="1">
    <source>
        <dbReference type="SAM" id="MobiDB-lite"/>
    </source>
</evidence>
<accession>A0A2S4L0D8</accession>
<feature type="transmembrane region" description="Helical" evidence="2">
    <location>
        <begin position="138"/>
        <end position="157"/>
    </location>
</feature>
<dbReference type="InterPro" id="IPR006976">
    <property type="entry name" value="VanZ-like"/>
</dbReference>
<reference evidence="4 5" key="1">
    <citation type="submission" date="2018-01" db="EMBL/GenBank/DDBJ databases">
        <title>Harnessing the power of phylogenomics to disentangle the directionality and signatures of interkingdom host jumping in the parasitic fungal genus Tolypocladium.</title>
        <authorList>
            <person name="Quandt C.A."/>
            <person name="Patterson W."/>
            <person name="Spatafora J.W."/>
        </authorList>
    </citation>
    <scope>NUCLEOTIDE SEQUENCE [LARGE SCALE GENOMIC DNA]</scope>
    <source>
        <strain evidence="4 5">NRBC 100945</strain>
    </source>
</reference>
<name>A0A2S4L0D8_9HYPO</name>
<gene>
    <name evidence="4" type="ORF">TPAR_03905</name>
</gene>
<keyword evidence="5" id="KW-1185">Reference proteome</keyword>
<dbReference type="PANTHER" id="PTHR28008:SF1">
    <property type="entry name" value="DOMAIN PROTEIN, PUTATIVE (AFU_ORTHOLOGUE AFUA_3G10980)-RELATED"/>
    <property type="match status" value="1"/>
</dbReference>
<keyword evidence="2" id="KW-0472">Membrane</keyword>
<feature type="transmembrane region" description="Helical" evidence="2">
    <location>
        <begin position="169"/>
        <end position="190"/>
    </location>
</feature>
<evidence type="ECO:0000313" key="5">
    <source>
        <dbReference type="Proteomes" id="UP000237481"/>
    </source>
</evidence>
<feature type="compositionally biased region" description="Low complexity" evidence="1">
    <location>
        <begin position="216"/>
        <end position="225"/>
    </location>
</feature>
<dbReference type="AlphaFoldDB" id="A0A2S4L0D8"/>
<dbReference type="Proteomes" id="UP000237481">
    <property type="component" value="Unassembled WGS sequence"/>
</dbReference>
<feature type="transmembrane region" description="Helical" evidence="2">
    <location>
        <begin position="84"/>
        <end position="101"/>
    </location>
</feature>
<dbReference type="PANTHER" id="PTHR28008">
    <property type="entry name" value="DOMAIN PROTEIN, PUTATIVE (AFU_ORTHOLOGUE AFUA_3G10980)-RELATED"/>
    <property type="match status" value="1"/>
</dbReference>
<protein>
    <recommendedName>
        <fullName evidence="3">VanZ-like domain-containing protein</fullName>
    </recommendedName>
</protein>
<dbReference type="EMBL" id="PKSG01000386">
    <property type="protein sequence ID" value="POR35911.1"/>
    <property type="molecule type" value="Genomic_DNA"/>
</dbReference>
<keyword evidence="2" id="KW-0812">Transmembrane</keyword>
<feature type="compositionally biased region" description="Basic and acidic residues" evidence="1">
    <location>
        <begin position="253"/>
        <end position="270"/>
    </location>
</feature>
<evidence type="ECO:0000313" key="4">
    <source>
        <dbReference type="EMBL" id="POR35911.1"/>
    </source>
</evidence>
<feature type="domain" description="VanZ-like" evidence="3">
    <location>
        <begin position="109"/>
        <end position="188"/>
    </location>
</feature>
<sequence length="270" mass="29379">DSLRLLPRCLDTSSTPKRSPYDPNDPTLAVFGPRSWLLGTCVAFQTRASLHLLGLARSPRLADPQLADPRDTLPSAFIMRIRKSFAGVFLLQLLLAGYAGLSSLQLGQYVNDKVLHLLIFFSLTVNFYWIFDTTRRRIINMTLVVVTIVLGAGSEAMQGALPNGRNFDVYDIVANLVGSLAGLGLCSLYHKRMLERRRQKKGYGALPGDEDADIELGQGQQTGLTAGPSRARTEVDDWAEGGPPEASAPATAKGKEPEAPDAAEPKKRTD</sequence>
<feature type="compositionally biased region" description="Low complexity" evidence="1">
    <location>
        <begin position="240"/>
        <end position="252"/>
    </location>
</feature>
<evidence type="ECO:0000259" key="3">
    <source>
        <dbReference type="Pfam" id="PF04892"/>
    </source>
</evidence>
<dbReference type="NCBIfam" id="NF037970">
    <property type="entry name" value="vanZ_1"/>
    <property type="match status" value="1"/>
</dbReference>
<evidence type="ECO:0000256" key="2">
    <source>
        <dbReference type="SAM" id="Phobius"/>
    </source>
</evidence>
<organism evidence="4 5">
    <name type="scientific">Tolypocladium paradoxum</name>
    <dbReference type="NCBI Taxonomy" id="94208"/>
    <lineage>
        <taxon>Eukaryota</taxon>
        <taxon>Fungi</taxon>
        <taxon>Dikarya</taxon>
        <taxon>Ascomycota</taxon>
        <taxon>Pezizomycotina</taxon>
        <taxon>Sordariomycetes</taxon>
        <taxon>Hypocreomycetidae</taxon>
        <taxon>Hypocreales</taxon>
        <taxon>Ophiocordycipitaceae</taxon>
        <taxon>Tolypocladium</taxon>
    </lineage>
</organism>
<feature type="non-terminal residue" evidence="4">
    <location>
        <position position="1"/>
    </location>
</feature>
<dbReference type="OrthoDB" id="63581at2759"/>
<feature type="region of interest" description="Disordered" evidence="1">
    <location>
        <begin position="202"/>
        <end position="270"/>
    </location>
</feature>
<feature type="transmembrane region" description="Helical" evidence="2">
    <location>
        <begin position="113"/>
        <end position="131"/>
    </location>
</feature>